<organism evidence="5 6">
    <name type="scientific">Glutamicibacter protophormiae</name>
    <name type="common">Brevibacterium protophormiae</name>
    <dbReference type="NCBI Taxonomy" id="37930"/>
    <lineage>
        <taxon>Bacteria</taxon>
        <taxon>Bacillati</taxon>
        <taxon>Actinomycetota</taxon>
        <taxon>Actinomycetes</taxon>
        <taxon>Micrococcales</taxon>
        <taxon>Micrococcaceae</taxon>
        <taxon>Glutamicibacter</taxon>
    </lineage>
</organism>
<dbReference type="InterPro" id="IPR013762">
    <property type="entry name" value="Integrase-like_cat_sf"/>
</dbReference>
<evidence type="ECO:0000256" key="1">
    <source>
        <dbReference type="ARBA" id="ARBA00008857"/>
    </source>
</evidence>
<dbReference type="Pfam" id="PF00589">
    <property type="entry name" value="Phage_integrase"/>
    <property type="match status" value="1"/>
</dbReference>
<feature type="domain" description="Tyr recombinase" evidence="4">
    <location>
        <begin position="124"/>
        <end position="312"/>
    </location>
</feature>
<sequence>MDTVQGPLAEALVRYLDRKTVTCVPHTVSSLATRLAHFGAYVTTLDPELSGPEGLERCQHIEPYLIALSRAPNTKSGGILSPAEQARRIHAVSNFLREITEWGWPDAPSRQLLFRSDVPRLPRPLPRYLPPDSDRMLARALLESPNRLAADALLLQRACGLRIGELLDLEMDCVHQLAGNGAWLKVPLGKMKTERMVPLDEDSLALLDRIIATRSPGQALTHPVTGKPVQFLFTHYGQRLQVNGLRAELDRAAASAGLGHVTTHQLRHTYATALINAGVTLQALMSLLGHVSAEMSLRYASLFDSTVRTEYERALDLAKTRIGTTTGTGRTLLPIASVTSGDWRATPTIKSRLAGGYCLRAPAQEACPYANICEHCPSFRTENSNLPVLQAQRKDAALLAQDARGRGWDSEARRHEALVAQLDLLIGEAGTA</sequence>
<dbReference type="EMBL" id="JAGIOJ010000001">
    <property type="protein sequence ID" value="MBP2399337.1"/>
    <property type="molecule type" value="Genomic_DNA"/>
</dbReference>
<comment type="similarity">
    <text evidence="1">Belongs to the 'phage' integrase family.</text>
</comment>
<accession>A0ABS4XS82</accession>
<dbReference type="RefSeq" id="WP_188947942.1">
    <property type="nucleotide sequence ID" value="NZ_BMPH01000004.1"/>
</dbReference>
<keyword evidence="3" id="KW-0233">DNA recombination</keyword>
<dbReference type="InterPro" id="IPR002104">
    <property type="entry name" value="Integrase_catalytic"/>
</dbReference>
<dbReference type="Gene3D" id="1.10.443.10">
    <property type="entry name" value="Intergrase catalytic core"/>
    <property type="match status" value="1"/>
</dbReference>
<dbReference type="PROSITE" id="PS51898">
    <property type="entry name" value="TYR_RECOMBINASE"/>
    <property type="match status" value="1"/>
</dbReference>
<keyword evidence="2" id="KW-0238">DNA-binding</keyword>
<evidence type="ECO:0000256" key="3">
    <source>
        <dbReference type="ARBA" id="ARBA00023172"/>
    </source>
</evidence>
<comment type="caution">
    <text evidence="5">The sequence shown here is derived from an EMBL/GenBank/DDBJ whole genome shotgun (WGS) entry which is preliminary data.</text>
</comment>
<evidence type="ECO:0000313" key="5">
    <source>
        <dbReference type="EMBL" id="MBP2399337.1"/>
    </source>
</evidence>
<gene>
    <name evidence="5" type="ORF">JOF39_002418</name>
</gene>
<proteinExistence type="inferred from homology"/>
<name>A0ABS4XS82_GLUPR</name>
<evidence type="ECO:0000256" key="2">
    <source>
        <dbReference type="ARBA" id="ARBA00023125"/>
    </source>
</evidence>
<dbReference type="PANTHER" id="PTHR30349:SF41">
    <property type="entry name" value="INTEGRASE_RECOMBINASE PROTEIN MJ0367-RELATED"/>
    <property type="match status" value="1"/>
</dbReference>
<dbReference type="CDD" id="cd00397">
    <property type="entry name" value="DNA_BRE_C"/>
    <property type="match status" value="1"/>
</dbReference>
<reference evidence="5 6" key="1">
    <citation type="submission" date="2021-03" db="EMBL/GenBank/DDBJ databases">
        <title>Sequencing the genomes of 1000 actinobacteria strains.</title>
        <authorList>
            <person name="Klenk H.-P."/>
        </authorList>
    </citation>
    <scope>NUCLEOTIDE SEQUENCE [LARGE SCALE GENOMIC DNA]</scope>
    <source>
        <strain evidence="5 6">DSM 20168</strain>
    </source>
</reference>
<dbReference type="PANTHER" id="PTHR30349">
    <property type="entry name" value="PHAGE INTEGRASE-RELATED"/>
    <property type="match status" value="1"/>
</dbReference>
<evidence type="ECO:0000313" key="6">
    <source>
        <dbReference type="Proteomes" id="UP001195422"/>
    </source>
</evidence>
<evidence type="ECO:0000259" key="4">
    <source>
        <dbReference type="PROSITE" id="PS51898"/>
    </source>
</evidence>
<keyword evidence="6" id="KW-1185">Reference proteome</keyword>
<protein>
    <submittedName>
        <fullName evidence="5">Integrase</fullName>
    </submittedName>
</protein>
<dbReference type="InterPro" id="IPR050090">
    <property type="entry name" value="Tyrosine_recombinase_XerCD"/>
</dbReference>
<dbReference type="InterPro" id="IPR011010">
    <property type="entry name" value="DNA_brk_join_enz"/>
</dbReference>
<dbReference type="SUPFAM" id="SSF56349">
    <property type="entry name" value="DNA breaking-rejoining enzymes"/>
    <property type="match status" value="1"/>
</dbReference>
<dbReference type="Proteomes" id="UP001195422">
    <property type="component" value="Unassembled WGS sequence"/>
</dbReference>